<evidence type="ECO:0000313" key="2">
    <source>
        <dbReference type="Proteomes" id="UP001558652"/>
    </source>
</evidence>
<gene>
    <name evidence="1" type="ORF">AAG570_002805</name>
</gene>
<evidence type="ECO:0008006" key="3">
    <source>
        <dbReference type="Google" id="ProtNLM"/>
    </source>
</evidence>
<sequence>MEPRVTEVGPNEMILNVLDAVYSLQSCRGEREAEGWGAEEVRAKLAEMGLGAGGGGLEAALEGALEAALEGGYLREGPRGGYALAQPIDKFVALLKTSFGASPRRKPRPKTRRKDAQISKGNLIGFVRRQIIILETR</sequence>
<comment type="caution">
    <text evidence="1">The sequence shown here is derived from an EMBL/GenBank/DDBJ whole genome shotgun (WGS) entry which is preliminary data.</text>
</comment>
<evidence type="ECO:0000313" key="1">
    <source>
        <dbReference type="EMBL" id="KAL1122474.1"/>
    </source>
</evidence>
<dbReference type="AlphaFoldDB" id="A0ABD0YTE6"/>
<name>A0ABD0YTE6_9HEMI</name>
<organism evidence="1 2">
    <name type="scientific">Ranatra chinensis</name>
    <dbReference type="NCBI Taxonomy" id="642074"/>
    <lineage>
        <taxon>Eukaryota</taxon>
        <taxon>Metazoa</taxon>
        <taxon>Ecdysozoa</taxon>
        <taxon>Arthropoda</taxon>
        <taxon>Hexapoda</taxon>
        <taxon>Insecta</taxon>
        <taxon>Pterygota</taxon>
        <taxon>Neoptera</taxon>
        <taxon>Paraneoptera</taxon>
        <taxon>Hemiptera</taxon>
        <taxon>Heteroptera</taxon>
        <taxon>Panheteroptera</taxon>
        <taxon>Nepomorpha</taxon>
        <taxon>Nepidae</taxon>
        <taxon>Ranatrinae</taxon>
        <taxon>Ranatra</taxon>
    </lineage>
</organism>
<dbReference type="Proteomes" id="UP001558652">
    <property type="component" value="Unassembled WGS sequence"/>
</dbReference>
<dbReference type="EMBL" id="JBFDAA010000013">
    <property type="protein sequence ID" value="KAL1122474.1"/>
    <property type="molecule type" value="Genomic_DNA"/>
</dbReference>
<accession>A0ABD0YTE6</accession>
<keyword evidence="2" id="KW-1185">Reference proteome</keyword>
<protein>
    <recommendedName>
        <fullName evidence="3">HTH HARE-type domain-containing protein</fullName>
    </recommendedName>
</protein>
<proteinExistence type="predicted"/>
<reference evidence="1 2" key="1">
    <citation type="submission" date="2024-07" db="EMBL/GenBank/DDBJ databases">
        <title>Chromosome-level genome assembly of the water stick insect Ranatra chinensis (Heteroptera: Nepidae).</title>
        <authorList>
            <person name="Liu X."/>
        </authorList>
    </citation>
    <scope>NUCLEOTIDE SEQUENCE [LARGE SCALE GENOMIC DNA]</scope>
    <source>
        <strain evidence="1">Cailab_2021Rc</strain>
        <tissue evidence="1">Muscle</tissue>
    </source>
</reference>